<keyword evidence="3 7" id="KW-0813">Transport</keyword>
<sequence length="490" mass="53570">MEDGLHTPEEYAEGRQSTWKLLFLIRLTLSASIGGLIFGYDAGVISGASLFVQAIVGAIVGAAIGGWISDSHGRRTSILVADLLSIVGAIIMAFAPVPRVMIIGRILMGLGVGILSMASPLYISEASPTRIRGALVGTNWLLYTVGNLLFYLTNLAFTKAPGTWRWLVGVGGIPALVQLILMFLLPESPRWLYKQNREEEAVDILLKISPQHEVSKVVESLKALRENKIANPIVLHSRSMQMKECVALTNRGILTGILYHMSQQYWAVNMKLVLYRTATGFASNKMVLLALPLVTSGLGVLGSIVTITFVDRIGRRPMMVLSVLVTFLLQFVLVPTFMAFGNHPSKYVLLCVGAFIFSYSTGIATVAWIVSSEVYPLRNRGMCAGIAAVSYWVFKLLVNPLFLVFKNSLGPDEAMLYFAPFSAMTGAYVMLIIPETKRLPLEEVENMLIRLLESEKKPIESSQALPVPDSARSRPRTCQAGGARSADTNV</sequence>
<dbReference type="Proteomes" id="UP000655225">
    <property type="component" value="Unassembled WGS sequence"/>
</dbReference>
<feature type="transmembrane region" description="Helical" evidence="9">
    <location>
        <begin position="347"/>
        <end position="370"/>
    </location>
</feature>
<evidence type="ECO:0000256" key="2">
    <source>
        <dbReference type="ARBA" id="ARBA00010992"/>
    </source>
</evidence>
<evidence type="ECO:0000259" key="10">
    <source>
        <dbReference type="PROSITE" id="PS50850"/>
    </source>
</evidence>
<dbReference type="PANTHER" id="PTHR48020">
    <property type="entry name" value="PROTON MYO-INOSITOL COTRANSPORTER"/>
    <property type="match status" value="1"/>
</dbReference>
<comment type="similarity">
    <text evidence="2 7">Belongs to the major facilitator superfamily. Sugar transporter (TC 2.A.1.1) family.</text>
</comment>
<dbReference type="InterPro" id="IPR005828">
    <property type="entry name" value="MFS_sugar_transport-like"/>
</dbReference>
<proteinExistence type="inferred from homology"/>
<keyword evidence="4 9" id="KW-0812">Transmembrane</keyword>
<feature type="region of interest" description="Disordered" evidence="8">
    <location>
        <begin position="460"/>
        <end position="490"/>
    </location>
</feature>
<feature type="transmembrane region" description="Helical" evidence="9">
    <location>
        <begin position="134"/>
        <end position="152"/>
    </location>
</feature>
<evidence type="ECO:0000256" key="1">
    <source>
        <dbReference type="ARBA" id="ARBA00004141"/>
    </source>
</evidence>
<dbReference type="InterPro" id="IPR003663">
    <property type="entry name" value="Sugar/inositol_transpt"/>
</dbReference>
<gene>
    <name evidence="11" type="ORF">HHK36_027309</name>
</gene>
<reference evidence="11 12" key="1">
    <citation type="submission" date="2020-04" db="EMBL/GenBank/DDBJ databases">
        <title>Plant Genome Project.</title>
        <authorList>
            <person name="Zhang R.-G."/>
        </authorList>
    </citation>
    <scope>NUCLEOTIDE SEQUENCE [LARGE SCALE GENOMIC DNA]</scope>
    <source>
        <strain evidence="11">YNK0</strain>
        <tissue evidence="11">Leaf</tissue>
    </source>
</reference>
<evidence type="ECO:0000256" key="6">
    <source>
        <dbReference type="ARBA" id="ARBA00023136"/>
    </source>
</evidence>
<dbReference type="PRINTS" id="PR00171">
    <property type="entry name" value="SUGRTRNSPORT"/>
</dbReference>
<dbReference type="EMBL" id="JABCRI010000020">
    <property type="protein sequence ID" value="KAF8388632.1"/>
    <property type="molecule type" value="Genomic_DNA"/>
</dbReference>
<feature type="transmembrane region" description="Helical" evidence="9">
    <location>
        <begin position="319"/>
        <end position="341"/>
    </location>
</feature>
<feature type="transmembrane region" description="Helical" evidence="9">
    <location>
        <begin position="21"/>
        <end position="40"/>
    </location>
</feature>
<evidence type="ECO:0000256" key="5">
    <source>
        <dbReference type="ARBA" id="ARBA00022989"/>
    </source>
</evidence>
<keyword evidence="12" id="KW-1185">Reference proteome</keyword>
<organism evidence="11 12">
    <name type="scientific">Tetracentron sinense</name>
    <name type="common">Spur-leaf</name>
    <dbReference type="NCBI Taxonomy" id="13715"/>
    <lineage>
        <taxon>Eukaryota</taxon>
        <taxon>Viridiplantae</taxon>
        <taxon>Streptophyta</taxon>
        <taxon>Embryophyta</taxon>
        <taxon>Tracheophyta</taxon>
        <taxon>Spermatophyta</taxon>
        <taxon>Magnoliopsida</taxon>
        <taxon>Trochodendrales</taxon>
        <taxon>Trochodendraceae</taxon>
        <taxon>Tetracentron</taxon>
    </lineage>
</organism>
<comment type="subcellular location">
    <subcellularLocation>
        <location evidence="1">Membrane</location>
        <topology evidence="1">Multi-pass membrane protein</topology>
    </subcellularLocation>
</comment>
<dbReference type="InterPro" id="IPR020846">
    <property type="entry name" value="MFS_dom"/>
</dbReference>
<dbReference type="PROSITE" id="PS00217">
    <property type="entry name" value="SUGAR_TRANSPORT_2"/>
    <property type="match status" value="1"/>
</dbReference>
<evidence type="ECO:0000256" key="9">
    <source>
        <dbReference type="SAM" id="Phobius"/>
    </source>
</evidence>
<evidence type="ECO:0000256" key="4">
    <source>
        <dbReference type="ARBA" id="ARBA00022692"/>
    </source>
</evidence>
<dbReference type="GO" id="GO:0005366">
    <property type="term" value="F:myo-inositol:proton symporter activity"/>
    <property type="evidence" value="ECO:0007669"/>
    <property type="project" value="TreeGrafter"/>
</dbReference>
<comment type="caution">
    <text evidence="11">The sequence shown here is derived from an EMBL/GenBank/DDBJ whole genome shotgun (WGS) entry which is preliminary data.</text>
</comment>
<dbReference type="AlphaFoldDB" id="A0A834YH75"/>
<keyword evidence="6 9" id="KW-0472">Membrane</keyword>
<feature type="transmembrane region" description="Helical" evidence="9">
    <location>
        <begin position="164"/>
        <end position="185"/>
    </location>
</feature>
<evidence type="ECO:0000313" key="11">
    <source>
        <dbReference type="EMBL" id="KAF8388632.1"/>
    </source>
</evidence>
<dbReference type="OrthoDB" id="6339427at2759"/>
<evidence type="ECO:0000313" key="12">
    <source>
        <dbReference type="Proteomes" id="UP000655225"/>
    </source>
</evidence>
<dbReference type="SUPFAM" id="SSF103473">
    <property type="entry name" value="MFS general substrate transporter"/>
    <property type="match status" value="1"/>
</dbReference>
<keyword evidence="5 9" id="KW-1133">Transmembrane helix</keyword>
<feature type="transmembrane region" description="Helical" evidence="9">
    <location>
        <begin position="414"/>
        <end position="433"/>
    </location>
</feature>
<feature type="transmembrane region" description="Helical" evidence="9">
    <location>
        <begin position="286"/>
        <end position="307"/>
    </location>
</feature>
<name>A0A834YH75_TETSI</name>
<dbReference type="InterPro" id="IPR005829">
    <property type="entry name" value="Sugar_transporter_CS"/>
</dbReference>
<feature type="domain" description="Major facilitator superfamily (MFS) profile" evidence="10">
    <location>
        <begin position="1"/>
        <end position="437"/>
    </location>
</feature>
<dbReference type="PANTHER" id="PTHR48020:SF24">
    <property type="entry name" value="INOSITOL TRANSPORTER 4"/>
    <property type="match status" value="1"/>
</dbReference>
<dbReference type="PROSITE" id="PS50850">
    <property type="entry name" value="MFS"/>
    <property type="match status" value="1"/>
</dbReference>
<dbReference type="OMA" id="RLFITIC"/>
<dbReference type="PROSITE" id="PS00216">
    <property type="entry name" value="SUGAR_TRANSPORT_1"/>
    <property type="match status" value="1"/>
</dbReference>
<accession>A0A834YH75</accession>
<protein>
    <recommendedName>
        <fullName evidence="10">Major facilitator superfamily (MFS) profile domain-containing protein</fullName>
    </recommendedName>
</protein>
<dbReference type="InterPro" id="IPR036259">
    <property type="entry name" value="MFS_trans_sf"/>
</dbReference>
<feature type="transmembrane region" description="Helical" evidence="9">
    <location>
        <begin position="46"/>
        <end position="67"/>
    </location>
</feature>
<dbReference type="InterPro" id="IPR050814">
    <property type="entry name" value="Myo-inositol_Transporter"/>
</dbReference>
<evidence type="ECO:0000256" key="7">
    <source>
        <dbReference type="RuleBase" id="RU003346"/>
    </source>
</evidence>
<dbReference type="NCBIfam" id="TIGR00879">
    <property type="entry name" value="SP"/>
    <property type="match status" value="1"/>
</dbReference>
<evidence type="ECO:0000256" key="3">
    <source>
        <dbReference type="ARBA" id="ARBA00022448"/>
    </source>
</evidence>
<evidence type="ECO:0000256" key="8">
    <source>
        <dbReference type="SAM" id="MobiDB-lite"/>
    </source>
</evidence>
<feature type="transmembrane region" description="Helical" evidence="9">
    <location>
        <begin position="79"/>
        <end position="96"/>
    </location>
</feature>
<feature type="transmembrane region" description="Helical" evidence="9">
    <location>
        <begin position="102"/>
        <end position="122"/>
    </location>
</feature>
<dbReference type="GO" id="GO:0016020">
    <property type="term" value="C:membrane"/>
    <property type="evidence" value="ECO:0007669"/>
    <property type="project" value="UniProtKB-SubCell"/>
</dbReference>
<dbReference type="Pfam" id="PF00083">
    <property type="entry name" value="Sugar_tr"/>
    <property type="match status" value="1"/>
</dbReference>
<feature type="transmembrane region" description="Helical" evidence="9">
    <location>
        <begin position="382"/>
        <end position="402"/>
    </location>
</feature>
<dbReference type="Gene3D" id="1.20.1250.20">
    <property type="entry name" value="MFS general substrate transporter like domains"/>
    <property type="match status" value="1"/>
</dbReference>